<evidence type="ECO:0000313" key="3">
    <source>
        <dbReference type="Proteomes" id="UP000568106"/>
    </source>
</evidence>
<keyword evidence="3" id="KW-1185">Reference proteome</keyword>
<dbReference type="EMBL" id="JACHDY010000001">
    <property type="protein sequence ID" value="MBB5316133.1"/>
    <property type="molecule type" value="Genomic_DNA"/>
</dbReference>
<dbReference type="Gene3D" id="2.160.20.80">
    <property type="entry name" value="E3 ubiquitin-protein ligase SopA"/>
    <property type="match status" value="1"/>
</dbReference>
<dbReference type="PANTHER" id="PTHR47485">
    <property type="entry name" value="THYLAKOID LUMENAL 17.4 KDA PROTEIN, CHLOROPLASTIC"/>
    <property type="match status" value="1"/>
</dbReference>
<evidence type="ECO:0000313" key="2">
    <source>
        <dbReference type="EMBL" id="MBB5316133.1"/>
    </source>
</evidence>
<proteinExistence type="predicted"/>
<evidence type="ECO:0000256" key="1">
    <source>
        <dbReference type="ARBA" id="ARBA00022737"/>
    </source>
</evidence>
<sequence length="164" mass="17978">MIIRDTNGKALRDTAFDTSLDLCDLRNADFRGQSVEVLDLSDADLRGADFTDADLYGTYLFRANCEGSIFRNCRLSGVVLDGANLRRADFTGAYISYDNILHASSLLEADLTDALLDGADLKGSRYSSRTIFPHGFDPKANGMIQVSEEQGLVVPTSSKPDREK</sequence>
<dbReference type="SUPFAM" id="SSF141571">
    <property type="entry name" value="Pentapeptide repeat-like"/>
    <property type="match status" value="1"/>
</dbReference>
<keyword evidence="1" id="KW-0677">Repeat</keyword>
<organism evidence="2 3">
    <name type="scientific">Tunturiibacter empetritectus</name>
    <dbReference type="NCBI Taxonomy" id="3069691"/>
    <lineage>
        <taxon>Bacteria</taxon>
        <taxon>Pseudomonadati</taxon>
        <taxon>Acidobacteriota</taxon>
        <taxon>Terriglobia</taxon>
        <taxon>Terriglobales</taxon>
        <taxon>Acidobacteriaceae</taxon>
        <taxon>Tunturiibacter</taxon>
    </lineage>
</organism>
<accession>A0A7W8IH48</accession>
<reference evidence="2" key="1">
    <citation type="submission" date="2020-08" db="EMBL/GenBank/DDBJ databases">
        <title>Genomic Encyclopedia of Type Strains, Phase IV (KMG-V): Genome sequencing to study the core and pangenomes of soil and plant-associated prokaryotes.</title>
        <authorList>
            <person name="Whitman W."/>
        </authorList>
    </citation>
    <scope>NUCLEOTIDE SEQUENCE [LARGE SCALE GENOMIC DNA]</scope>
    <source>
        <strain evidence="2">M8UP27</strain>
    </source>
</reference>
<name>A0A7W8IH48_9BACT</name>
<protein>
    <submittedName>
        <fullName evidence="2">Uncharacterized protein YjbI with pentapeptide repeats</fullName>
    </submittedName>
</protein>
<dbReference type="Pfam" id="PF00805">
    <property type="entry name" value="Pentapeptide"/>
    <property type="match status" value="2"/>
</dbReference>
<dbReference type="Proteomes" id="UP000568106">
    <property type="component" value="Unassembled WGS sequence"/>
</dbReference>
<dbReference type="AlphaFoldDB" id="A0A7W8IH48"/>
<gene>
    <name evidence="2" type="ORF">HDF09_000783</name>
</gene>
<comment type="caution">
    <text evidence="2">The sequence shown here is derived from an EMBL/GenBank/DDBJ whole genome shotgun (WGS) entry which is preliminary data.</text>
</comment>
<dbReference type="InterPro" id="IPR001646">
    <property type="entry name" value="5peptide_repeat"/>
</dbReference>
<dbReference type="PANTHER" id="PTHR47485:SF1">
    <property type="entry name" value="THYLAKOID LUMENAL 17.4 KDA PROTEIN, CHLOROPLASTIC"/>
    <property type="match status" value="1"/>
</dbReference>